<dbReference type="EMBL" id="PYGD01000005">
    <property type="protein sequence ID" value="PSK91556.1"/>
    <property type="molecule type" value="Genomic_DNA"/>
</dbReference>
<dbReference type="PANTHER" id="PTHR24421:SF10">
    <property type="entry name" value="NITRATE_NITRITE SENSOR PROTEIN NARQ"/>
    <property type="match status" value="1"/>
</dbReference>
<gene>
    <name evidence="8" type="ORF">B0I18_105139</name>
</gene>
<comment type="caution">
    <text evidence="8">The sequence shown here is derived from an EMBL/GenBank/DDBJ whole genome shotgun (WGS) entry which is preliminary data.</text>
</comment>
<dbReference type="OrthoDB" id="624449at2"/>
<dbReference type="PANTHER" id="PTHR24421">
    <property type="entry name" value="NITRATE/NITRITE SENSOR PROTEIN NARX-RELATED"/>
    <property type="match status" value="1"/>
</dbReference>
<keyword evidence="5" id="KW-0902">Two-component regulatory system</keyword>
<evidence type="ECO:0000256" key="4">
    <source>
        <dbReference type="ARBA" id="ARBA00022777"/>
    </source>
</evidence>
<keyword evidence="3" id="KW-0808">Transferase</keyword>
<feature type="transmembrane region" description="Helical" evidence="6">
    <location>
        <begin position="391"/>
        <end position="409"/>
    </location>
</feature>
<dbReference type="InterPro" id="IPR050482">
    <property type="entry name" value="Sensor_HK_TwoCompSys"/>
</dbReference>
<evidence type="ECO:0000313" key="9">
    <source>
        <dbReference type="Proteomes" id="UP000240572"/>
    </source>
</evidence>
<evidence type="ECO:0000256" key="6">
    <source>
        <dbReference type="SAM" id="Phobius"/>
    </source>
</evidence>
<dbReference type="GO" id="GO:0004673">
    <property type="term" value="F:protein histidine kinase activity"/>
    <property type="evidence" value="ECO:0007669"/>
    <property type="project" value="UniProtKB-EC"/>
</dbReference>
<keyword evidence="4" id="KW-0418">Kinase</keyword>
<dbReference type="PROSITE" id="PS50109">
    <property type="entry name" value="HIS_KIN"/>
    <property type="match status" value="1"/>
</dbReference>
<dbReference type="InterPro" id="IPR036890">
    <property type="entry name" value="HATPase_C_sf"/>
</dbReference>
<evidence type="ECO:0000313" key="8">
    <source>
        <dbReference type="EMBL" id="PSK91556.1"/>
    </source>
</evidence>
<accession>A0A2P8D303</accession>
<sequence length="616" mass="70201">MKHFFIVLQATLYLLLTQAVYGQPAKDSATRVLYRISTAYQKGLLPESSFLDTVQFTMRKLLSENVIFTNKELLKMLTVYRTAIWSDKKNEAHKRDYYAILSNQAQMGDRNGEMLYYAGKFDQLERETKNRKSLTALSVVAIYYDGQRANEKLAELYKKEKNYLAGIPGIVDRDQLNVSDLVQATIALELMARALYELNDTIAGAQAETTLGKIAVIAKEKAKGAPDVIARVDATRIFSFYRGAVAKNDPGLMQEAFRRMDEFVADAHTPGYMKPGMAIAAADAKTAYYIHYARIDSATYYLERYQEFMNGNQNLYNRFVEKKYWARLLYIEKKYKESADLYETAMNMLDSSRTLISRDIGDMMYARAESEEQQLLLAEAEIQNRIAEKKLLIGGATGSILLVCAFFLIRHIRRRQKDKLLEFKFNMARNIHDETNPALLYASALAKASRSTEHAVTASTELEQHIGHIMELIRSLSHDLKSDKQYVLYDLVAIMKQTLIKLNVSGDFSFDIQAGPGKKRFISHYQFSQLRSILNECITNSIKHASFDKIDLAFTNKGNKLVIRYRDNGAGWPMSLQTGGIGIDNMKDRVRQLNGELEIANDYPNGYRITISCLLR</sequence>
<evidence type="ECO:0000256" key="3">
    <source>
        <dbReference type="ARBA" id="ARBA00022679"/>
    </source>
</evidence>
<feature type="domain" description="Histidine kinase" evidence="7">
    <location>
        <begin position="426"/>
        <end position="616"/>
    </location>
</feature>
<reference evidence="8 9" key="1">
    <citation type="submission" date="2018-03" db="EMBL/GenBank/DDBJ databases">
        <title>Genomic Encyclopedia of Type Strains, Phase III (KMG-III): the genomes of soil and plant-associated and newly described type strains.</title>
        <authorList>
            <person name="Whitman W."/>
        </authorList>
    </citation>
    <scope>NUCLEOTIDE SEQUENCE [LARGE SCALE GENOMIC DNA]</scope>
    <source>
        <strain evidence="8 9">CGMCC 1.12700</strain>
    </source>
</reference>
<organism evidence="8 9">
    <name type="scientific">Taibaiella chishuiensis</name>
    <dbReference type="NCBI Taxonomy" id="1434707"/>
    <lineage>
        <taxon>Bacteria</taxon>
        <taxon>Pseudomonadati</taxon>
        <taxon>Bacteroidota</taxon>
        <taxon>Chitinophagia</taxon>
        <taxon>Chitinophagales</taxon>
        <taxon>Chitinophagaceae</taxon>
        <taxon>Taibaiella</taxon>
    </lineage>
</organism>
<dbReference type="Proteomes" id="UP000240572">
    <property type="component" value="Unassembled WGS sequence"/>
</dbReference>
<keyword evidence="6" id="KW-0812">Transmembrane</keyword>
<dbReference type="SUPFAM" id="SSF55874">
    <property type="entry name" value="ATPase domain of HSP90 chaperone/DNA topoisomerase II/histidine kinase"/>
    <property type="match status" value="1"/>
</dbReference>
<dbReference type="RefSeq" id="WP_106523456.1">
    <property type="nucleotide sequence ID" value="NZ_PYGD01000005.1"/>
</dbReference>
<comment type="catalytic activity">
    <reaction evidence="1">
        <text>ATP + protein L-histidine = ADP + protein N-phospho-L-histidine.</text>
        <dbReference type="EC" id="2.7.13.3"/>
    </reaction>
</comment>
<evidence type="ECO:0000256" key="1">
    <source>
        <dbReference type="ARBA" id="ARBA00000085"/>
    </source>
</evidence>
<evidence type="ECO:0000256" key="5">
    <source>
        <dbReference type="ARBA" id="ARBA00023012"/>
    </source>
</evidence>
<evidence type="ECO:0000256" key="2">
    <source>
        <dbReference type="ARBA" id="ARBA00012438"/>
    </source>
</evidence>
<evidence type="ECO:0000259" key="7">
    <source>
        <dbReference type="PROSITE" id="PS50109"/>
    </source>
</evidence>
<dbReference type="InterPro" id="IPR003594">
    <property type="entry name" value="HATPase_dom"/>
</dbReference>
<keyword evidence="6" id="KW-0472">Membrane</keyword>
<dbReference type="AlphaFoldDB" id="A0A2P8D303"/>
<dbReference type="InterPro" id="IPR005467">
    <property type="entry name" value="His_kinase_dom"/>
</dbReference>
<keyword evidence="9" id="KW-1185">Reference proteome</keyword>
<dbReference type="Pfam" id="PF02518">
    <property type="entry name" value="HATPase_c"/>
    <property type="match status" value="1"/>
</dbReference>
<keyword evidence="6" id="KW-1133">Transmembrane helix</keyword>
<dbReference type="EC" id="2.7.13.3" evidence="2"/>
<dbReference type="CDD" id="cd16917">
    <property type="entry name" value="HATPase_UhpB-NarQ-NarX-like"/>
    <property type="match status" value="1"/>
</dbReference>
<dbReference type="Gene3D" id="3.30.565.10">
    <property type="entry name" value="Histidine kinase-like ATPase, C-terminal domain"/>
    <property type="match status" value="1"/>
</dbReference>
<dbReference type="GO" id="GO:0000160">
    <property type="term" value="P:phosphorelay signal transduction system"/>
    <property type="evidence" value="ECO:0007669"/>
    <property type="project" value="UniProtKB-KW"/>
</dbReference>
<proteinExistence type="predicted"/>
<protein>
    <recommendedName>
        <fullName evidence="2">histidine kinase</fullName>
        <ecNumber evidence="2">2.7.13.3</ecNumber>
    </recommendedName>
</protein>
<name>A0A2P8D303_9BACT</name>